<keyword evidence="1" id="KW-1133">Transmembrane helix</keyword>
<feature type="transmembrane region" description="Helical" evidence="1">
    <location>
        <begin position="219"/>
        <end position="237"/>
    </location>
</feature>
<reference evidence="2 3" key="1">
    <citation type="journal article" date="2013" name="PLoS Genet.">
        <title>Distinctive expansion of potential virulence genes in the genome of the oomycete fish pathogen Saprolegnia parasitica.</title>
        <authorList>
            <person name="Jiang R.H."/>
            <person name="de Bruijn I."/>
            <person name="Haas B.J."/>
            <person name="Belmonte R."/>
            <person name="Lobach L."/>
            <person name="Christie J."/>
            <person name="van den Ackerveken G."/>
            <person name="Bottin A."/>
            <person name="Bulone V."/>
            <person name="Diaz-Moreno S.M."/>
            <person name="Dumas B."/>
            <person name="Fan L."/>
            <person name="Gaulin E."/>
            <person name="Govers F."/>
            <person name="Grenville-Briggs L.J."/>
            <person name="Horner N.R."/>
            <person name="Levin J.Z."/>
            <person name="Mammella M."/>
            <person name="Meijer H.J."/>
            <person name="Morris P."/>
            <person name="Nusbaum C."/>
            <person name="Oome S."/>
            <person name="Phillips A.J."/>
            <person name="van Rooyen D."/>
            <person name="Rzeszutek E."/>
            <person name="Saraiva M."/>
            <person name="Secombes C.J."/>
            <person name="Seidl M.F."/>
            <person name="Snel B."/>
            <person name="Stassen J.H."/>
            <person name="Sykes S."/>
            <person name="Tripathy S."/>
            <person name="van den Berg H."/>
            <person name="Vega-Arreguin J.C."/>
            <person name="Wawra S."/>
            <person name="Young S.K."/>
            <person name="Zeng Q."/>
            <person name="Dieguez-Uribeondo J."/>
            <person name="Russ C."/>
            <person name="Tyler B.M."/>
            <person name="van West P."/>
        </authorList>
    </citation>
    <scope>NUCLEOTIDE SEQUENCE [LARGE SCALE GENOMIC DNA]</scope>
    <source>
        <strain evidence="2 3">CBS 223.65</strain>
    </source>
</reference>
<accession>A0A067BJA3</accession>
<dbReference type="AlphaFoldDB" id="A0A067BJA3"/>
<sequence>MGWQGYVIAGIVFLCAVYAFHGMYRVAKTLPLVSLSAIQYSSGAHFKGLFAFRVVVAALYITTIIYQLTHQEGRAFTMYTVWNFTLQMVYFLWAIKVQVAEWCHVGSSSLVPMTRERQWLSTLFTVVFSTSFLVALVYWSVIYKTSTWWVGYMEHAGNNAILILEFCLNHSFMVRADAPFAALWPVLYVTVIWICKATFLEKWPYTFMNQDKAIAPVMYLGVIVAHIACFGFVLLLAKAKTKYLPRRCHILADMTKEDVVYSHCQSAKDELVASHA</sequence>
<keyword evidence="1" id="KW-0812">Transmembrane</keyword>
<dbReference type="GO" id="GO:0016020">
    <property type="term" value="C:membrane"/>
    <property type="evidence" value="ECO:0007669"/>
    <property type="project" value="TreeGrafter"/>
</dbReference>
<evidence type="ECO:0000313" key="3">
    <source>
        <dbReference type="Proteomes" id="UP000030745"/>
    </source>
</evidence>
<evidence type="ECO:0000313" key="2">
    <source>
        <dbReference type="EMBL" id="KDO18514.1"/>
    </source>
</evidence>
<keyword evidence="3" id="KW-1185">Reference proteome</keyword>
<dbReference type="OMA" id="CHILADM"/>
<evidence type="ECO:0000256" key="1">
    <source>
        <dbReference type="SAM" id="Phobius"/>
    </source>
</evidence>
<gene>
    <name evidence="2" type="ORF">SPRG_16119</name>
</gene>
<feature type="transmembrane region" description="Helical" evidence="1">
    <location>
        <begin position="119"/>
        <end position="142"/>
    </location>
</feature>
<dbReference type="KEGG" id="spar:SPRG_16119"/>
<dbReference type="EMBL" id="KK583425">
    <property type="protein sequence ID" value="KDO18514.1"/>
    <property type="molecule type" value="Genomic_DNA"/>
</dbReference>
<dbReference type="PANTHER" id="PTHR12242:SF22">
    <property type="entry name" value="OS02G0130600 PROTEIN"/>
    <property type="match status" value="1"/>
</dbReference>
<feature type="transmembrane region" description="Helical" evidence="1">
    <location>
        <begin position="48"/>
        <end position="69"/>
    </location>
</feature>
<dbReference type="RefSeq" id="XP_012210774.1">
    <property type="nucleotide sequence ID" value="XM_012355384.1"/>
</dbReference>
<dbReference type="GeneID" id="24137773"/>
<proteinExistence type="predicted"/>
<dbReference type="Proteomes" id="UP000030745">
    <property type="component" value="Unassembled WGS sequence"/>
</dbReference>
<protein>
    <submittedName>
        <fullName evidence="2">Uncharacterized protein</fullName>
    </submittedName>
</protein>
<organism evidence="2 3">
    <name type="scientific">Saprolegnia parasitica (strain CBS 223.65)</name>
    <dbReference type="NCBI Taxonomy" id="695850"/>
    <lineage>
        <taxon>Eukaryota</taxon>
        <taxon>Sar</taxon>
        <taxon>Stramenopiles</taxon>
        <taxon>Oomycota</taxon>
        <taxon>Saprolegniomycetes</taxon>
        <taxon>Saprolegniales</taxon>
        <taxon>Saprolegniaceae</taxon>
        <taxon>Saprolegnia</taxon>
    </lineage>
</organism>
<feature type="transmembrane region" description="Helical" evidence="1">
    <location>
        <begin position="6"/>
        <end position="27"/>
    </location>
</feature>
<dbReference type="PANTHER" id="PTHR12242">
    <property type="entry name" value="OS02G0130600 PROTEIN-RELATED"/>
    <property type="match status" value="1"/>
</dbReference>
<dbReference type="VEuPathDB" id="FungiDB:SPRG_16119"/>
<keyword evidence="1" id="KW-0472">Membrane</keyword>
<dbReference type="OrthoDB" id="419711at2759"/>
<feature type="transmembrane region" description="Helical" evidence="1">
    <location>
        <begin position="180"/>
        <end position="199"/>
    </location>
</feature>
<name>A0A067BJA3_SAPPC</name>
<feature type="transmembrane region" description="Helical" evidence="1">
    <location>
        <begin position="81"/>
        <end position="99"/>
    </location>
</feature>